<dbReference type="SMART" id="SM00530">
    <property type="entry name" value="HTH_XRE"/>
    <property type="match status" value="1"/>
</dbReference>
<name>A0ABT7HIV2_9FUSO</name>
<proteinExistence type="predicted"/>
<dbReference type="Pfam" id="PF01381">
    <property type="entry name" value="HTH_3"/>
    <property type="match status" value="1"/>
</dbReference>
<gene>
    <name evidence="3" type="ORF">QQA45_00045</name>
</gene>
<dbReference type="InterPro" id="IPR050807">
    <property type="entry name" value="TransReg_Diox_bact_type"/>
</dbReference>
<dbReference type="Proteomes" id="UP001225134">
    <property type="component" value="Unassembled WGS sequence"/>
</dbReference>
<dbReference type="InterPro" id="IPR010982">
    <property type="entry name" value="Lambda_DNA-bd_dom_sf"/>
</dbReference>
<comment type="caution">
    <text evidence="3">The sequence shown here is derived from an EMBL/GenBank/DDBJ whole genome shotgun (WGS) entry which is preliminary data.</text>
</comment>
<protein>
    <submittedName>
        <fullName evidence="3">Helix-turn-helix transcriptional regulator</fullName>
    </submittedName>
</protein>
<dbReference type="InterPro" id="IPR001387">
    <property type="entry name" value="Cro/C1-type_HTH"/>
</dbReference>
<evidence type="ECO:0000259" key="2">
    <source>
        <dbReference type="PROSITE" id="PS50943"/>
    </source>
</evidence>
<organism evidence="3 4">
    <name type="scientific">Sneathia sanguinegens</name>
    <dbReference type="NCBI Taxonomy" id="40543"/>
    <lineage>
        <taxon>Bacteria</taxon>
        <taxon>Fusobacteriati</taxon>
        <taxon>Fusobacteriota</taxon>
        <taxon>Fusobacteriia</taxon>
        <taxon>Fusobacteriales</taxon>
        <taxon>Leptotrichiaceae</taxon>
        <taxon>Sneathia</taxon>
    </lineage>
</organism>
<dbReference type="EMBL" id="JASSPP010000001">
    <property type="protein sequence ID" value="MDK9579925.1"/>
    <property type="molecule type" value="Genomic_DNA"/>
</dbReference>
<dbReference type="Gene3D" id="1.10.260.40">
    <property type="entry name" value="lambda repressor-like DNA-binding domains"/>
    <property type="match status" value="1"/>
</dbReference>
<sequence>MNVGDRIKEKRKAKKMTLAELGEKLGLQKSTLSKYEKNLINIPSDKLEKIAYVLNTSPQYLLGFEEDYDFVDTSMLNEEQNKELETILSTNNIMFFKGNISNLENKEMLRKSITKVYIKMLKDNNEI</sequence>
<reference evidence="3 4" key="1">
    <citation type="submission" date="2023-06" db="EMBL/GenBank/DDBJ databases">
        <title>Antibody response to the Sneathia vaginalis cytopathogenic toxin A during pregnancy.</title>
        <authorList>
            <person name="Mccoy Z.T."/>
            <person name="Serrano M.G."/>
            <person name="Spaine K."/>
            <person name="Edwards D.J."/>
            <person name="Buck G.A."/>
            <person name="Jefferson K."/>
        </authorList>
    </citation>
    <scope>NUCLEOTIDE SEQUENCE [LARGE SCALE GENOMIC DNA]</scope>
    <source>
        <strain evidence="3 4">CCUG 42621</strain>
    </source>
</reference>
<dbReference type="PANTHER" id="PTHR46797">
    <property type="entry name" value="HTH-TYPE TRANSCRIPTIONAL REGULATOR"/>
    <property type="match status" value="1"/>
</dbReference>
<evidence type="ECO:0000313" key="3">
    <source>
        <dbReference type="EMBL" id="MDK9579925.1"/>
    </source>
</evidence>
<dbReference type="PANTHER" id="PTHR46797:SF1">
    <property type="entry name" value="METHYLPHOSPHONATE SYNTHASE"/>
    <property type="match status" value="1"/>
</dbReference>
<evidence type="ECO:0000256" key="1">
    <source>
        <dbReference type="ARBA" id="ARBA00023125"/>
    </source>
</evidence>
<evidence type="ECO:0000313" key="4">
    <source>
        <dbReference type="Proteomes" id="UP001225134"/>
    </source>
</evidence>
<dbReference type="CDD" id="cd00093">
    <property type="entry name" value="HTH_XRE"/>
    <property type="match status" value="1"/>
</dbReference>
<dbReference type="PROSITE" id="PS50943">
    <property type="entry name" value="HTH_CROC1"/>
    <property type="match status" value="1"/>
</dbReference>
<accession>A0ABT7HIV2</accession>
<dbReference type="RefSeq" id="WP_285152361.1">
    <property type="nucleotide sequence ID" value="NZ_JASSPP010000001.1"/>
</dbReference>
<dbReference type="SUPFAM" id="SSF47413">
    <property type="entry name" value="lambda repressor-like DNA-binding domains"/>
    <property type="match status" value="1"/>
</dbReference>
<keyword evidence="4" id="KW-1185">Reference proteome</keyword>
<keyword evidence="1" id="KW-0238">DNA-binding</keyword>
<feature type="domain" description="HTH cro/C1-type" evidence="2">
    <location>
        <begin position="7"/>
        <end position="61"/>
    </location>
</feature>